<comment type="caution">
    <text evidence="1">The sequence shown here is derived from an EMBL/GenBank/DDBJ whole genome shotgun (WGS) entry which is preliminary data.</text>
</comment>
<protein>
    <recommendedName>
        <fullName evidence="3">F-box domain-containing protein</fullName>
    </recommendedName>
</protein>
<name>A0AAV9XB22_9PEZI</name>
<evidence type="ECO:0008006" key="3">
    <source>
        <dbReference type="Google" id="ProtNLM"/>
    </source>
</evidence>
<accession>A0AAV9XB22</accession>
<reference evidence="1 2" key="1">
    <citation type="submission" date="2019-10" db="EMBL/GenBank/DDBJ databases">
        <authorList>
            <person name="Palmer J.M."/>
        </authorList>
    </citation>
    <scope>NUCLEOTIDE SEQUENCE [LARGE SCALE GENOMIC DNA]</scope>
    <source>
        <strain evidence="1 2">TWF694</strain>
    </source>
</reference>
<dbReference type="PANTHER" id="PTHR38790:SF8">
    <property type="entry name" value="F-BOX DOMAIN-CONTAINING PROTEIN"/>
    <property type="match status" value="1"/>
</dbReference>
<evidence type="ECO:0000313" key="2">
    <source>
        <dbReference type="Proteomes" id="UP001365542"/>
    </source>
</evidence>
<dbReference type="Proteomes" id="UP001365542">
    <property type="component" value="Unassembled WGS sequence"/>
</dbReference>
<organism evidence="1 2">
    <name type="scientific">Orbilia ellipsospora</name>
    <dbReference type="NCBI Taxonomy" id="2528407"/>
    <lineage>
        <taxon>Eukaryota</taxon>
        <taxon>Fungi</taxon>
        <taxon>Dikarya</taxon>
        <taxon>Ascomycota</taxon>
        <taxon>Pezizomycotina</taxon>
        <taxon>Orbiliomycetes</taxon>
        <taxon>Orbiliales</taxon>
        <taxon>Orbiliaceae</taxon>
        <taxon>Orbilia</taxon>
    </lineage>
</organism>
<proteinExistence type="predicted"/>
<keyword evidence="2" id="KW-1185">Reference proteome</keyword>
<dbReference type="AlphaFoldDB" id="A0AAV9XB22"/>
<sequence length="346" mass="40603">MSEILIADGELEHSSKLVANQNTTCPNTANDMEASSRSLLLELPTELRLQIYAAVIEEDLVHVEADWKDPNGNMDIKAFAYECKPHLRLELCEWSYRNRDPEIEMYEYCMDPMSEGFKANREPKPSTSDLKIAWPHSMFFHIRHANCFDRKCLENLRPQDQENQISTAHQGLDLRFLRTCKSVYTDARLLFYQMKTFSFNSSYIWDAFMLSRSKDQLANVRSLHFNISSAQSLEEWNYALDADAMKSLPSLKKLFLWIDFVSGLNDRKNKKAYMEKFEAEVYYKRPICFFRMCPLKEVKIFLNPGRLPCHGLEAGHYGWERMRQWSKEMEDRLLAKWEGPIDLLDA</sequence>
<evidence type="ECO:0000313" key="1">
    <source>
        <dbReference type="EMBL" id="KAK6538349.1"/>
    </source>
</evidence>
<gene>
    <name evidence="1" type="ORF">TWF694_011228</name>
</gene>
<dbReference type="EMBL" id="JAVHJO010000008">
    <property type="protein sequence ID" value="KAK6538349.1"/>
    <property type="molecule type" value="Genomic_DNA"/>
</dbReference>
<dbReference type="PANTHER" id="PTHR38790">
    <property type="entry name" value="2EXR DOMAIN-CONTAINING PROTEIN-RELATED"/>
    <property type="match status" value="1"/>
</dbReference>